<proteinExistence type="inferred from homology"/>
<keyword evidence="5 14" id="KW-0808">Transferase</keyword>
<protein>
    <recommendedName>
        <fullName evidence="3">Small RNA 2'-O-methyltransferase</fullName>
        <ecNumber evidence="11">2.1.1.386</ecNumber>
    </recommendedName>
</protein>
<evidence type="ECO:0000313" key="14">
    <source>
        <dbReference type="EMBL" id="ANF95838.1"/>
    </source>
</evidence>
<dbReference type="Proteomes" id="UP000078148">
    <property type="component" value="Chromosome"/>
</dbReference>
<evidence type="ECO:0000256" key="10">
    <source>
        <dbReference type="ARBA" id="ARBA00023158"/>
    </source>
</evidence>
<evidence type="ECO:0000256" key="12">
    <source>
        <dbReference type="ARBA" id="ARBA00048418"/>
    </source>
</evidence>
<keyword evidence="8" id="KW-0460">Magnesium</keyword>
<evidence type="ECO:0000256" key="2">
    <source>
        <dbReference type="ARBA" id="ARBA00009026"/>
    </source>
</evidence>
<keyword evidence="4 14" id="KW-0489">Methyltransferase</keyword>
<dbReference type="GO" id="GO:0046872">
    <property type="term" value="F:metal ion binding"/>
    <property type="evidence" value="ECO:0007669"/>
    <property type="project" value="UniProtKB-KW"/>
</dbReference>
<sequence length="499" mass="56403">MYLTVKAAGPHAGMISHLLAKNPHNRYERNEKGARVRLIYSAFAEDKIEFTIFATPDPIDLVKGSPDSYDITQYINDREFVVSSLFCSYIRPALGTALNGKPKADYADWVDYAFPLEVTFGPVASNLPDAVVESLFTALGYEVDIERGAAEYTFDLKSRSSVRNIRVTGQATLQQMLRQLFILMPVLDDYKHYYIGAEEIDKLHRYGEGWLQHHPQQELIIKRALRFAPLITDYRKLAGEKAAAVDMLGTGTNTDITAVQYPRHEQAISEINALQSNIADTAASAVDNQKQTEPPVRLNELRYQAIVEQVAGLLHRRSVVDFGAGEGKLSVRLAGIAGVEQVWAVEPSAYTGLRALERFGKLEQENSSVVPRLVTGSLFYRDDQWAGQDVIILCEVIEHINEHRLPQVMTTLLDEYHPETLIITTPNREYNAVYDMQEQEIRHTDHRFEWTRAELADHCREWVSGRPYEVSLHGIGEISDIHGQPTQMAIFRRKGESSQ</sequence>
<evidence type="ECO:0000256" key="8">
    <source>
        <dbReference type="ARBA" id="ARBA00022842"/>
    </source>
</evidence>
<evidence type="ECO:0000256" key="7">
    <source>
        <dbReference type="ARBA" id="ARBA00022723"/>
    </source>
</evidence>
<accession>A0A172ZDZ3</accession>
<comment type="cofactor">
    <cofactor evidence="1">
        <name>Mg(2+)</name>
        <dbReference type="ChEBI" id="CHEBI:18420"/>
    </cofactor>
</comment>
<dbReference type="Gene3D" id="3.40.50.150">
    <property type="entry name" value="Vaccinia Virus protein VP39"/>
    <property type="match status" value="1"/>
</dbReference>
<dbReference type="AlphaFoldDB" id="A0A172ZDZ3"/>
<dbReference type="GO" id="GO:0090486">
    <property type="term" value="F:small RNA 2'-O-methyltransferase activity"/>
    <property type="evidence" value="ECO:0007669"/>
    <property type="project" value="UniProtKB-EC"/>
</dbReference>
<keyword evidence="9" id="KW-0694">RNA-binding</keyword>
<dbReference type="EMBL" id="CP013023">
    <property type="protein sequence ID" value="ANF95838.1"/>
    <property type="molecule type" value="Genomic_DNA"/>
</dbReference>
<evidence type="ECO:0000256" key="5">
    <source>
        <dbReference type="ARBA" id="ARBA00022679"/>
    </source>
</evidence>
<keyword evidence="6" id="KW-0949">S-adenosyl-L-methionine</keyword>
<dbReference type="Pfam" id="PF13489">
    <property type="entry name" value="Methyltransf_23"/>
    <property type="match status" value="1"/>
</dbReference>
<comment type="similarity">
    <text evidence="2">Belongs to the methyltransferase superfamily. HEN1 family.</text>
</comment>
<dbReference type="PANTHER" id="PTHR21404">
    <property type="entry name" value="HEN1"/>
    <property type="match status" value="1"/>
</dbReference>
<feature type="domain" description="Hen1 N-terminal" evidence="13">
    <location>
        <begin position="1"/>
        <end position="228"/>
    </location>
</feature>
<dbReference type="GO" id="GO:0001510">
    <property type="term" value="P:RNA methylation"/>
    <property type="evidence" value="ECO:0007669"/>
    <property type="project" value="InterPro"/>
</dbReference>
<dbReference type="Gene3D" id="3.30.1610.20">
    <property type="entry name" value="Hen1, N-terminal domain"/>
    <property type="match status" value="1"/>
</dbReference>
<dbReference type="InterPro" id="IPR026610">
    <property type="entry name" value="Hen1"/>
</dbReference>
<dbReference type="GO" id="GO:0031047">
    <property type="term" value="P:regulatory ncRNA-mediated gene silencing"/>
    <property type="evidence" value="ECO:0007669"/>
    <property type="project" value="UniProtKB-KW"/>
</dbReference>
<reference evidence="14 15" key="2">
    <citation type="journal article" date="2016" name="Int. J. Syst. Evol. Microbiol.">
        <title>Paenibacillus bovis sp. nov., isolated from raw yak (Bos grunniens) milk.</title>
        <authorList>
            <person name="Gao C."/>
            <person name="Han J."/>
            <person name="Liu Z."/>
            <person name="Xu X."/>
            <person name="Hang F."/>
            <person name="Wu Z."/>
        </authorList>
    </citation>
    <scope>NUCLEOTIDE SEQUENCE [LARGE SCALE GENOMIC DNA]</scope>
    <source>
        <strain evidence="14 15">BD3526</strain>
    </source>
</reference>
<evidence type="ECO:0000256" key="11">
    <source>
        <dbReference type="ARBA" id="ARBA00035025"/>
    </source>
</evidence>
<dbReference type="InterPro" id="IPR024740">
    <property type="entry name" value="Hen1_N"/>
</dbReference>
<dbReference type="Pfam" id="PF12623">
    <property type="entry name" value="Hen1_L"/>
    <property type="match status" value="1"/>
</dbReference>
<dbReference type="InterPro" id="IPR038546">
    <property type="entry name" value="Hen1_N_sf"/>
</dbReference>
<organism evidence="14 15">
    <name type="scientific">Paenibacillus bovis</name>
    <dbReference type="NCBI Taxonomy" id="1616788"/>
    <lineage>
        <taxon>Bacteria</taxon>
        <taxon>Bacillati</taxon>
        <taxon>Bacillota</taxon>
        <taxon>Bacilli</taxon>
        <taxon>Bacillales</taxon>
        <taxon>Paenibacillaceae</taxon>
        <taxon>Paenibacillus</taxon>
    </lineage>
</organism>
<dbReference type="PANTHER" id="PTHR21404:SF3">
    <property type="entry name" value="SMALL RNA 2'-O-METHYLTRANSFERASE"/>
    <property type="match status" value="1"/>
</dbReference>
<evidence type="ECO:0000256" key="1">
    <source>
        <dbReference type="ARBA" id="ARBA00001946"/>
    </source>
</evidence>
<dbReference type="GO" id="GO:0003723">
    <property type="term" value="F:RNA binding"/>
    <property type="evidence" value="ECO:0007669"/>
    <property type="project" value="UniProtKB-KW"/>
</dbReference>
<keyword evidence="15" id="KW-1185">Reference proteome</keyword>
<reference evidence="15" key="1">
    <citation type="submission" date="2015-10" db="EMBL/GenBank/DDBJ databases">
        <title>Genome of Paenibacillus bovis sp. nov.</title>
        <authorList>
            <person name="Wu Z."/>
            <person name="Gao C."/>
            <person name="Liu Z."/>
            <person name="Zheng H."/>
        </authorList>
    </citation>
    <scope>NUCLEOTIDE SEQUENCE [LARGE SCALE GENOMIC DNA]</scope>
    <source>
        <strain evidence="15">BD3526</strain>
    </source>
</reference>
<dbReference type="STRING" id="1616788.AR543_07345"/>
<keyword evidence="10" id="KW-0943">RNA-mediated gene silencing</keyword>
<dbReference type="EC" id="2.1.1.386" evidence="11"/>
<evidence type="ECO:0000259" key="13">
    <source>
        <dbReference type="Pfam" id="PF12623"/>
    </source>
</evidence>
<dbReference type="RefSeq" id="WP_060533151.1">
    <property type="nucleotide sequence ID" value="NZ_CP013023.1"/>
</dbReference>
<evidence type="ECO:0000256" key="3">
    <source>
        <dbReference type="ARBA" id="ARBA00021330"/>
    </source>
</evidence>
<name>A0A172ZDZ3_9BACL</name>
<dbReference type="CDD" id="cd02440">
    <property type="entry name" value="AdoMet_MTases"/>
    <property type="match status" value="1"/>
</dbReference>
<evidence type="ECO:0000256" key="6">
    <source>
        <dbReference type="ARBA" id="ARBA00022691"/>
    </source>
</evidence>
<keyword evidence="7" id="KW-0479">Metal-binding</keyword>
<evidence type="ECO:0000313" key="15">
    <source>
        <dbReference type="Proteomes" id="UP000078148"/>
    </source>
</evidence>
<dbReference type="KEGG" id="pbv:AR543_07345"/>
<comment type="catalytic activity">
    <reaction evidence="12">
        <text>small RNA 3'-end nucleotide + S-adenosyl-L-methionine = small RNA 3'-end 2'-O-methylnucleotide + S-adenosyl-L-homocysteine + H(+)</text>
        <dbReference type="Rhea" id="RHEA:37887"/>
        <dbReference type="Rhea" id="RHEA-COMP:10415"/>
        <dbReference type="Rhea" id="RHEA-COMP:10416"/>
        <dbReference type="ChEBI" id="CHEBI:15378"/>
        <dbReference type="ChEBI" id="CHEBI:57856"/>
        <dbReference type="ChEBI" id="CHEBI:59789"/>
        <dbReference type="ChEBI" id="CHEBI:74896"/>
        <dbReference type="ChEBI" id="CHEBI:74898"/>
        <dbReference type="EC" id="2.1.1.386"/>
    </reaction>
</comment>
<dbReference type="InterPro" id="IPR029063">
    <property type="entry name" value="SAM-dependent_MTases_sf"/>
</dbReference>
<evidence type="ECO:0000256" key="9">
    <source>
        <dbReference type="ARBA" id="ARBA00022884"/>
    </source>
</evidence>
<dbReference type="OrthoDB" id="626362at2"/>
<gene>
    <name evidence="14" type="ORF">AR543_07345</name>
</gene>
<evidence type="ECO:0000256" key="4">
    <source>
        <dbReference type="ARBA" id="ARBA00022603"/>
    </source>
</evidence>
<dbReference type="SUPFAM" id="SSF53335">
    <property type="entry name" value="S-adenosyl-L-methionine-dependent methyltransferases"/>
    <property type="match status" value="1"/>
</dbReference>